<protein>
    <recommendedName>
        <fullName evidence="2 9">Tryptophan--tRNA ligase</fullName>
        <ecNumber evidence="2 9">6.1.1.2</ecNumber>
    </recommendedName>
</protein>
<organism evidence="12 13">
    <name type="scientific">Rhizobium tropici</name>
    <dbReference type="NCBI Taxonomy" id="398"/>
    <lineage>
        <taxon>Bacteria</taxon>
        <taxon>Pseudomonadati</taxon>
        <taxon>Pseudomonadota</taxon>
        <taxon>Alphaproteobacteria</taxon>
        <taxon>Hyphomicrobiales</taxon>
        <taxon>Rhizobiaceae</taxon>
        <taxon>Rhizobium/Agrobacterium group</taxon>
        <taxon>Rhizobium</taxon>
    </lineage>
</organism>
<evidence type="ECO:0000256" key="3">
    <source>
        <dbReference type="ARBA" id="ARBA00022598"/>
    </source>
</evidence>
<keyword evidence="6 10" id="KW-0648">Protein biosynthesis</keyword>
<dbReference type="AlphaFoldDB" id="A0A329YJV8"/>
<name>A0A329YJV8_RHITR</name>
<comment type="catalytic activity">
    <reaction evidence="8">
        <text>tRNA(Trp) + L-tryptophan + ATP = L-tryptophyl-tRNA(Trp) + AMP + diphosphate + H(+)</text>
        <dbReference type="Rhea" id="RHEA:24080"/>
        <dbReference type="Rhea" id="RHEA-COMP:9671"/>
        <dbReference type="Rhea" id="RHEA-COMP:9705"/>
        <dbReference type="ChEBI" id="CHEBI:15378"/>
        <dbReference type="ChEBI" id="CHEBI:30616"/>
        <dbReference type="ChEBI" id="CHEBI:33019"/>
        <dbReference type="ChEBI" id="CHEBI:57912"/>
        <dbReference type="ChEBI" id="CHEBI:78442"/>
        <dbReference type="ChEBI" id="CHEBI:78535"/>
        <dbReference type="ChEBI" id="CHEBI:456215"/>
        <dbReference type="EC" id="6.1.1.2"/>
    </reaction>
</comment>
<dbReference type="InterPro" id="IPR002305">
    <property type="entry name" value="aa-tRNA-synth_Ic"/>
</dbReference>
<gene>
    <name evidence="12" type="primary">trpS</name>
    <name evidence="12" type="ORF">DQ393_01065</name>
</gene>
<dbReference type="InterPro" id="IPR050203">
    <property type="entry name" value="Trp-tRNA_synthetase"/>
</dbReference>
<evidence type="ECO:0000256" key="10">
    <source>
        <dbReference type="RuleBase" id="RU363036"/>
    </source>
</evidence>
<dbReference type="EMBL" id="QMKK01000015">
    <property type="protein sequence ID" value="RAX43398.1"/>
    <property type="molecule type" value="Genomic_DNA"/>
</dbReference>
<keyword evidence="5 10" id="KW-0067">ATP-binding</keyword>
<evidence type="ECO:0000256" key="7">
    <source>
        <dbReference type="ARBA" id="ARBA00023146"/>
    </source>
</evidence>
<dbReference type="EC" id="6.1.1.2" evidence="2 9"/>
<feature type="region of interest" description="Disordered" evidence="11">
    <location>
        <begin position="198"/>
        <end position="217"/>
    </location>
</feature>
<dbReference type="GO" id="GO:0006436">
    <property type="term" value="P:tryptophanyl-tRNA aminoacylation"/>
    <property type="evidence" value="ECO:0007669"/>
    <property type="project" value="UniProtKB-UniRule"/>
</dbReference>
<dbReference type="InterPro" id="IPR014729">
    <property type="entry name" value="Rossmann-like_a/b/a_fold"/>
</dbReference>
<dbReference type="PRINTS" id="PR01039">
    <property type="entry name" value="TRNASYNTHTRP"/>
</dbReference>
<dbReference type="PANTHER" id="PTHR43766">
    <property type="entry name" value="TRYPTOPHAN--TRNA LIGASE, MITOCHONDRIAL"/>
    <property type="match status" value="1"/>
</dbReference>
<dbReference type="Pfam" id="PF00579">
    <property type="entry name" value="tRNA-synt_1b"/>
    <property type="match status" value="1"/>
</dbReference>
<comment type="caution">
    <text evidence="12">The sequence shown here is derived from an EMBL/GenBank/DDBJ whole genome shotgun (WGS) entry which is preliminary data.</text>
</comment>
<evidence type="ECO:0000313" key="12">
    <source>
        <dbReference type="EMBL" id="RAX43398.1"/>
    </source>
</evidence>
<proteinExistence type="inferred from homology"/>
<evidence type="ECO:0000256" key="6">
    <source>
        <dbReference type="ARBA" id="ARBA00022917"/>
    </source>
</evidence>
<keyword evidence="4 10" id="KW-0547">Nucleotide-binding</keyword>
<feature type="compositionally biased region" description="Polar residues" evidence="11">
    <location>
        <begin position="204"/>
        <end position="217"/>
    </location>
</feature>
<dbReference type="PANTHER" id="PTHR43766:SF1">
    <property type="entry name" value="TRYPTOPHAN--TRNA LIGASE, MITOCHONDRIAL"/>
    <property type="match status" value="1"/>
</dbReference>
<evidence type="ECO:0000256" key="11">
    <source>
        <dbReference type="SAM" id="MobiDB-lite"/>
    </source>
</evidence>
<evidence type="ECO:0000256" key="2">
    <source>
        <dbReference type="ARBA" id="ARBA00013161"/>
    </source>
</evidence>
<evidence type="ECO:0000256" key="5">
    <source>
        <dbReference type="ARBA" id="ARBA00022840"/>
    </source>
</evidence>
<evidence type="ECO:0000256" key="1">
    <source>
        <dbReference type="ARBA" id="ARBA00005594"/>
    </source>
</evidence>
<dbReference type="InterPro" id="IPR002306">
    <property type="entry name" value="Trp-tRNA-ligase"/>
</dbReference>
<evidence type="ECO:0000256" key="9">
    <source>
        <dbReference type="NCBIfam" id="TIGR00233"/>
    </source>
</evidence>
<keyword evidence="3 10" id="KW-0436">Ligase</keyword>
<comment type="similarity">
    <text evidence="1 10">Belongs to the class-I aminoacyl-tRNA synthetase family.</text>
</comment>
<evidence type="ECO:0000256" key="8">
    <source>
        <dbReference type="ARBA" id="ARBA00049929"/>
    </source>
</evidence>
<evidence type="ECO:0000256" key="4">
    <source>
        <dbReference type="ARBA" id="ARBA00022741"/>
    </source>
</evidence>
<dbReference type="OrthoDB" id="9801042at2"/>
<dbReference type="GO" id="GO:0004830">
    <property type="term" value="F:tryptophan-tRNA ligase activity"/>
    <property type="evidence" value="ECO:0007669"/>
    <property type="project" value="UniProtKB-UniRule"/>
</dbReference>
<dbReference type="NCBIfam" id="TIGR00233">
    <property type="entry name" value="trpS"/>
    <property type="match status" value="1"/>
</dbReference>
<evidence type="ECO:0000313" key="13">
    <source>
        <dbReference type="Proteomes" id="UP000251205"/>
    </source>
</evidence>
<keyword evidence="7 10" id="KW-0030">Aminoacyl-tRNA synthetase</keyword>
<sequence length="339" mass="37514">MHSPTDTRPVILTGDRTTGPLHLGHYVGSLKSRVALQHSHRQFLLLADIQALTDNAHDPEKVRRNVLEVAIDYLAVGVDPALTTICVQSALPALAELTLLYLNFVTVSRLERNPTIKTEIQLRGFERDVPAGFLCYPVSQAADITAFKATIVPVGEDQAPLIEQTNEIVRRLNRQIGRDVLVEATAMVPSVGRLPGVDGKAKMSKSQGNAIPLSSSPDEISDAVRRMYTDPDHLRVGDPGRVEGNVVFTYLDAFCEDRQLVDDMKAHYRRGGLGDITLKRRLDDILQALLAPIRARRAHYAAEPDYVMEVVREGTRKARERTEATLAELRDALGLFSLI</sequence>
<dbReference type="SUPFAM" id="SSF52374">
    <property type="entry name" value="Nucleotidylyl transferase"/>
    <property type="match status" value="1"/>
</dbReference>
<reference evidence="12 13" key="1">
    <citation type="submission" date="2018-06" db="EMBL/GenBank/DDBJ databases">
        <title>Whole Genome Sequence of an efficient microsymbiont, Rhizobium tropici.</title>
        <authorList>
            <person name="Srinivasan R."/>
            <person name="Singh H.V."/>
            <person name="Srivastava R."/>
            <person name="Kumari B."/>
            <person name="Radhakrishna A."/>
        </authorList>
    </citation>
    <scope>NUCLEOTIDE SEQUENCE [LARGE SCALE GENOMIC DNA]</scope>
    <source>
        <strain evidence="12 13">IGFRI Rhizo-19</strain>
    </source>
</reference>
<dbReference type="CDD" id="cd00806">
    <property type="entry name" value="TrpRS_core"/>
    <property type="match status" value="1"/>
</dbReference>
<dbReference type="Proteomes" id="UP000251205">
    <property type="component" value="Unassembled WGS sequence"/>
</dbReference>
<accession>A0A329YJV8</accession>
<dbReference type="Gene3D" id="1.10.240.10">
    <property type="entry name" value="Tyrosyl-Transfer RNA Synthetase"/>
    <property type="match status" value="1"/>
</dbReference>
<dbReference type="Gene3D" id="3.40.50.620">
    <property type="entry name" value="HUPs"/>
    <property type="match status" value="1"/>
</dbReference>
<dbReference type="RefSeq" id="WP_112339972.1">
    <property type="nucleotide sequence ID" value="NZ_QMKK01000015.1"/>
</dbReference>
<dbReference type="FunFam" id="1.10.240.10:FF:000005">
    <property type="entry name" value="Tryptophan--tRNA ligase"/>
    <property type="match status" value="1"/>
</dbReference>
<dbReference type="GO" id="GO:0005829">
    <property type="term" value="C:cytosol"/>
    <property type="evidence" value="ECO:0007669"/>
    <property type="project" value="TreeGrafter"/>
</dbReference>
<dbReference type="GO" id="GO:0005524">
    <property type="term" value="F:ATP binding"/>
    <property type="evidence" value="ECO:0007669"/>
    <property type="project" value="UniProtKB-KW"/>
</dbReference>